<dbReference type="Proteomes" id="UP000070544">
    <property type="component" value="Unassembled WGS sequence"/>
</dbReference>
<dbReference type="EMBL" id="KQ965830">
    <property type="protein sequence ID" value="KXS10360.1"/>
    <property type="molecule type" value="Genomic_DNA"/>
</dbReference>
<proteinExistence type="predicted"/>
<feature type="region of interest" description="Disordered" evidence="1">
    <location>
        <begin position="21"/>
        <end position="47"/>
    </location>
</feature>
<keyword evidence="3" id="KW-1185">Reference proteome</keyword>
<accession>A0A139A0R0</accession>
<sequence length="176" mass="19794">MHGSRARRVVVQNALWRANLRPPAKPENCSDGNTEHTPWHILTPMPPRERVGRLPKVNSVASSTNPGVTRGDLPSITYDRVVVGRGAAAVVRKEFVKVSKRVHDRSFVPVERPEPPIPCTRRRVTLVRDLTDEDSVGSVDIAAGQPELSPSSRQRCALPTSRHRRIRPRSERIRVW</sequence>
<evidence type="ECO:0000313" key="3">
    <source>
        <dbReference type="Proteomes" id="UP000070544"/>
    </source>
</evidence>
<reference evidence="2 3" key="1">
    <citation type="journal article" date="2015" name="Genome Biol. Evol.">
        <title>Phylogenomic analyses indicate that early fungi evolved digesting cell walls of algal ancestors of land plants.</title>
        <authorList>
            <person name="Chang Y."/>
            <person name="Wang S."/>
            <person name="Sekimoto S."/>
            <person name="Aerts A.L."/>
            <person name="Choi C."/>
            <person name="Clum A."/>
            <person name="LaButti K.M."/>
            <person name="Lindquist E.A."/>
            <person name="Yee Ngan C."/>
            <person name="Ohm R.A."/>
            <person name="Salamov A.A."/>
            <person name="Grigoriev I.V."/>
            <person name="Spatafora J.W."/>
            <person name="Berbee M.L."/>
        </authorList>
    </citation>
    <scope>NUCLEOTIDE SEQUENCE [LARGE SCALE GENOMIC DNA]</scope>
    <source>
        <strain evidence="2 3">JEL478</strain>
    </source>
</reference>
<organism evidence="2 3">
    <name type="scientific">Gonapodya prolifera (strain JEL478)</name>
    <name type="common">Monoblepharis prolifera</name>
    <dbReference type="NCBI Taxonomy" id="1344416"/>
    <lineage>
        <taxon>Eukaryota</taxon>
        <taxon>Fungi</taxon>
        <taxon>Fungi incertae sedis</taxon>
        <taxon>Chytridiomycota</taxon>
        <taxon>Chytridiomycota incertae sedis</taxon>
        <taxon>Monoblepharidomycetes</taxon>
        <taxon>Monoblepharidales</taxon>
        <taxon>Gonapodyaceae</taxon>
        <taxon>Gonapodya</taxon>
    </lineage>
</organism>
<gene>
    <name evidence="2" type="ORF">M427DRAFT_183149</name>
</gene>
<protein>
    <submittedName>
        <fullName evidence="2">Uncharacterized protein</fullName>
    </submittedName>
</protein>
<evidence type="ECO:0000313" key="2">
    <source>
        <dbReference type="EMBL" id="KXS10360.1"/>
    </source>
</evidence>
<dbReference type="AlphaFoldDB" id="A0A139A0R0"/>
<feature type="region of interest" description="Disordered" evidence="1">
    <location>
        <begin position="143"/>
        <end position="164"/>
    </location>
</feature>
<name>A0A139A0R0_GONPJ</name>
<evidence type="ECO:0000256" key="1">
    <source>
        <dbReference type="SAM" id="MobiDB-lite"/>
    </source>
</evidence>